<evidence type="ECO:0000313" key="2">
    <source>
        <dbReference type="Proteomes" id="UP000494206"/>
    </source>
</evidence>
<dbReference type="OrthoDB" id="6107672at2759"/>
<dbReference type="EMBL" id="CADEPM010000008">
    <property type="protein sequence ID" value="CAB3409546.1"/>
    <property type="molecule type" value="Genomic_DNA"/>
</dbReference>
<dbReference type="Proteomes" id="UP000494206">
    <property type="component" value="Unassembled WGS sequence"/>
</dbReference>
<gene>
    <name evidence="1" type="ORF">CBOVIS_LOCUS11186</name>
</gene>
<reference evidence="1 2" key="1">
    <citation type="submission" date="2020-04" db="EMBL/GenBank/DDBJ databases">
        <authorList>
            <person name="Laetsch R D."/>
            <person name="Stevens L."/>
            <person name="Kumar S."/>
            <person name="Blaxter L. M."/>
        </authorList>
    </citation>
    <scope>NUCLEOTIDE SEQUENCE [LARGE SCALE GENOMIC DNA]</scope>
</reference>
<sequence>MSSGSFRSSGNSGLFGEKWRPGVKLVTYDDGIPFTAFLEEESLRNYRQNLTNEFVLNLRIFREGLILPTPIGRNRHEFVMLESTHWYWTFEKNTECILAIGVTDYRVKNKIRESYSLFDVLEWILDSGQLSHDYNVFARNCQVFARDLFFSIPGSAPFAVIGTILENALPRILPLP</sequence>
<keyword evidence="2" id="KW-1185">Reference proteome</keyword>
<proteinExistence type="predicted"/>
<evidence type="ECO:0008006" key="3">
    <source>
        <dbReference type="Google" id="ProtNLM"/>
    </source>
</evidence>
<organism evidence="1 2">
    <name type="scientific">Caenorhabditis bovis</name>
    <dbReference type="NCBI Taxonomy" id="2654633"/>
    <lineage>
        <taxon>Eukaryota</taxon>
        <taxon>Metazoa</taxon>
        <taxon>Ecdysozoa</taxon>
        <taxon>Nematoda</taxon>
        <taxon>Chromadorea</taxon>
        <taxon>Rhabditida</taxon>
        <taxon>Rhabditina</taxon>
        <taxon>Rhabditomorpha</taxon>
        <taxon>Rhabditoidea</taxon>
        <taxon>Rhabditidae</taxon>
        <taxon>Peloderinae</taxon>
        <taxon>Caenorhabditis</taxon>
    </lineage>
</organism>
<accession>A0A8S1FBC6</accession>
<protein>
    <recommendedName>
        <fullName evidence="3">PPPDE domain-containing protein</fullName>
    </recommendedName>
</protein>
<dbReference type="AlphaFoldDB" id="A0A8S1FBC6"/>
<name>A0A8S1FBC6_9PELO</name>
<evidence type="ECO:0000313" key="1">
    <source>
        <dbReference type="EMBL" id="CAB3409546.1"/>
    </source>
</evidence>
<comment type="caution">
    <text evidence="1">The sequence shown here is derived from an EMBL/GenBank/DDBJ whole genome shotgun (WGS) entry which is preliminary data.</text>
</comment>